<comment type="caution">
    <text evidence="1">The sequence shown here is derived from an EMBL/GenBank/DDBJ whole genome shotgun (WGS) entry which is preliminary data.</text>
</comment>
<evidence type="ECO:0000313" key="1">
    <source>
        <dbReference type="EMBL" id="KKL08560.1"/>
    </source>
</evidence>
<proteinExistence type="predicted"/>
<reference evidence="1" key="1">
    <citation type="journal article" date="2015" name="Nature">
        <title>Complex archaea that bridge the gap between prokaryotes and eukaryotes.</title>
        <authorList>
            <person name="Spang A."/>
            <person name="Saw J.H."/>
            <person name="Jorgensen S.L."/>
            <person name="Zaremba-Niedzwiedzka K."/>
            <person name="Martijn J."/>
            <person name="Lind A.E."/>
            <person name="van Eijk R."/>
            <person name="Schleper C."/>
            <person name="Guy L."/>
            <person name="Ettema T.J."/>
        </authorList>
    </citation>
    <scope>NUCLEOTIDE SEQUENCE</scope>
</reference>
<dbReference type="EMBL" id="LAZR01042833">
    <property type="protein sequence ID" value="KKL08560.1"/>
    <property type="molecule type" value="Genomic_DNA"/>
</dbReference>
<protein>
    <submittedName>
        <fullName evidence="1">Uncharacterized protein</fullName>
    </submittedName>
</protein>
<name>A0A0F9AGL3_9ZZZZ</name>
<dbReference type="AlphaFoldDB" id="A0A0F9AGL3"/>
<gene>
    <name evidence="1" type="ORF">LCGC14_2574650</name>
</gene>
<accession>A0A0F9AGL3</accession>
<organism evidence="1">
    <name type="scientific">marine sediment metagenome</name>
    <dbReference type="NCBI Taxonomy" id="412755"/>
    <lineage>
        <taxon>unclassified sequences</taxon>
        <taxon>metagenomes</taxon>
        <taxon>ecological metagenomes</taxon>
    </lineage>
</organism>
<sequence length="74" mass="7862">MVEINVQATVGICAEFMAEDGSEKAEVSVVIAPLKVTADAGGDKLKMVTGCNMWQSCFNGGCYYSLASHRTKKA</sequence>